<accession>A0ABR1WVR7</accession>
<name>A0ABR1WVR7_9PEZI</name>
<dbReference type="EMBL" id="JAQQWL010000002">
    <property type="protein sequence ID" value="KAK8087261.1"/>
    <property type="molecule type" value="Genomic_DNA"/>
</dbReference>
<proteinExistence type="predicted"/>
<dbReference type="InterPro" id="IPR011009">
    <property type="entry name" value="Kinase-like_dom_sf"/>
</dbReference>
<reference evidence="1 2" key="1">
    <citation type="submission" date="2023-01" db="EMBL/GenBank/DDBJ databases">
        <title>Analysis of 21 Apiospora genomes using comparative genomics revels a genus with tremendous synthesis potential of carbohydrate active enzymes and secondary metabolites.</title>
        <authorList>
            <person name="Sorensen T."/>
        </authorList>
    </citation>
    <scope>NUCLEOTIDE SEQUENCE [LARGE SCALE GENOMIC DNA]</scope>
    <source>
        <strain evidence="1 2">CBS 135458</strain>
    </source>
</reference>
<dbReference type="SUPFAM" id="SSF56112">
    <property type="entry name" value="Protein kinase-like (PK-like)"/>
    <property type="match status" value="1"/>
</dbReference>
<sequence>MLEYDEACIPEPKLHQFDTGGEPLVIDFIEQLGKGVHAFVWKVRINGNIYALKIVSDPSGTGGTWLRSPTIGGSAAFLLSRFSISLVNVVIWSDEYYGVGRKRYAIVKELLDFEYAKCKHEEMARVFGSPKLVVKGLKGLKTIHNLGIFVGDIKQDNFSWGKYVDFSRPWTAPHPFATGGFSDEGPPYQDACSLEDIVHCKRGWNDTFPNNKVWDRLLPNEKYLKKLRSSKGLSRDQIELQCLEYWSGRPEAFSYEKARKLYRRTTVSERKTKPFQPWKCGRCQTRSRHQARPRLEE</sequence>
<dbReference type="RefSeq" id="XP_066721785.1">
    <property type="nucleotide sequence ID" value="XM_066853644.1"/>
</dbReference>
<evidence type="ECO:0000313" key="2">
    <source>
        <dbReference type="Proteomes" id="UP001480595"/>
    </source>
</evidence>
<evidence type="ECO:0000313" key="1">
    <source>
        <dbReference type="EMBL" id="KAK8087261.1"/>
    </source>
</evidence>
<keyword evidence="2" id="KW-1185">Reference proteome</keyword>
<gene>
    <name evidence="1" type="ORF">PG994_002235</name>
</gene>
<dbReference type="Pfam" id="PF13095">
    <property type="entry name" value="FTA2"/>
    <property type="match status" value="1"/>
</dbReference>
<dbReference type="Proteomes" id="UP001480595">
    <property type="component" value="Unassembled WGS sequence"/>
</dbReference>
<comment type="caution">
    <text evidence="1">The sequence shown here is derived from an EMBL/GenBank/DDBJ whole genome shotgun (WGS) entry which is preliminary data.</text>
</comment>
<protein>
    <recommendedName>
        <fullName evidence="3">Protein kinase domain-containing protein</fullName>
    </recommendedName>
</protein>
<dbReference type="InterPro" id="IPR025213">
    <property type="entry name" value="Sim4_Fta2"/>
</dbReference>
<organism evidence="1 2">
    <name type="scientific">Apiospora phragmitis</name>
    <dbReference type="NCBI Taxonomy" id="2905665"/>
    <lineage>
        <taxon>Eukaryota</taxon>
        <taxon>Fungi</taxon>
        <taxon>Dikarya</taxon>
        <taxon>Ascomycota</taxon>
        <taxon>Pezizomycotina</taxon>
        <taxon>Sordariomycetes</taxon>
        <taxon>Xylariomycetidae</taxon>
        <taxon>Amphisphaeriales</taxon>
        <taxon>Apiosporaceae</taxon>
        <taxon>Apiospora</taxon>
    </lineage>
</organism>
<evidence type="ECO:0008006" key="3">
    <source>
        <dbReference type="Google" id="ProtNLM"/>
    </source>
</evidence>
<dbReference type="GeneID" id="92086707"/>